<dbReference type="PANTHER" id="PTHR43214">
    <property type="entry name" value="TWO-COMPONENT RESPONSE REGULATOR"/>
    <property type="match status" value="1"/>
</dbReference>
<dbReference type="PROSITE" id="PS50110">
    <property type="entry name" value="RESPONSE_REGULATORY"/>
    <property type="match status" value="1"/>
</dbReference>
<dbReference type="SUPFAM" id="SSF46894">
    <property type="entry name" value="C-terminal effector domain of the bipartite response regulators"/>
    <property type="match status" value="1"/>
</dbReference>
<dbReference type="Proteomes" id="UP001165136">
    <property type="component" value="Unassembled WGS sequence"/>
</dbReference>
<dbReference type="GO" id="GO:0006355">
    <property type="term" value="P:regulation of DNA-templated transcription"/>
    <property type="evidence" value="ECO:0007669"/>
    <property type="project" value="InterPro"/>
</dbReference>
<name>A0A9W6QY94_9PSEU</name>
<dbReference type="SUPFAM" id="SSF52172">
    <property type="entry name" value="CheY-like"/>
    <property type="match status" value="1"/>
</dbReference>
<dbReference type="RefSeq" id="WP_285486225.1">
    <property type="nucleotide sequence ID" value="NZ_BSTI01000002.1"/>
</dbReference>
<dbReference type="SMART" id="SM00421">
    <property type="entry name" value="HTH_LUXR"/>
    <property type="match status" value="1"/>
</dbReference>
<organism evidence="5 6">
    <name type="scientific">Amycolatopsis taiwanensis</name>
    <dbReference type="NCBI Taxonomy" id="342230"/>
    <lineage>
        <taxon>Bacteria</taxon>
        <taxon>Bacillati</taxon>
        <taxon>Actinomycetota</taxon>
        <taxon>Actinomycetes</taxon>
        <taxon>Pseudonocardiales</taxon>
        <taxon>Pseudonocardiaceae</taxon>
        <taxon>Amycolatopsis</taxon>
    </lineage>
</organism>
<dbReference type="GO" id="GO:0000160">
    <property type="term" value="P:phosphorelay signal transduction system"/>
    <property type="evidence" value="ECO:0007669"/>
    <property type="project" value="InterPro"/>
</dbReference>
<dbReference type="InterPro" id="IPR016032">
    <property type="entry name" value="Sig_transdc_resp-reg_C-effctor"/>
</dbReference>
<evidence type="ECO:0000256" key="1">
    <source>
        <dbReference type="ARBA" id="ARBA00023125"/>
    </source>
</evidence>
<dbReference type="InterPro" id="IPR001789">
    <property type="entry name" value="Sig_transdc_resp-reg_receiver"/>
</dbReference>
<evidence type="ECO:0000313" key="5">
    <source>
        <dbReference type="EMBL" id="GLY64738.1"/>
    </source>
</evidence>
<dbReference type="InterPro" id="IPR036388">
    <property type="entry name" value="WH-like_DNA-bd_sf"/>
</dbReference>
<proteinExistence type="predicted"/>
<dbReference type="PROSITE" id="PS00622">
    <property type="entry name" value="HTH_LUXR_1"/>
    <property type="match status" value="1"/>
</dbReference>
<dbReference type="PRINTS" id="PR00038">
    <property type="entry name" value="HTHLUXR"/>
</dbReference>
<comment type="caution">
    <text evidence="5">The sequence shown here is derived from an EMBL/GenBank/DDBJ whole genome shotgun (WGS) entry which is preliminary data.</text>
</comment>
<accession>A0A9W6QY94</accession>
<sequence length="215" mass="23180">MTISIVLCLTDTLSSAGIEALLRDRDGLKVVDVRPSTRSALEVVRSHGPDLVLGDRDLAESTDVAEIARLSKIIVISGGEGPDESARWLARGISAVLDEQTTPDVLFSAVEVVVGGSYLVVPSALALRLAQPAEDVPTRSRYLESVLTQREAEVLRLLADGLSNMDIARRMLVSDTTIRSHVHHMMRKLGVSSRTQAVSVAYRTGLLSPARNQEG</sequence>
<keyword evidence="2" id="KW-0597">Phosphoprotein</keyword>
<dbReference type="AlphaFoldDB" id="A0A9W6QY94"/>
<dbReference type="PANTHER" id="PTHR43214:SF43">
    <property type="entry name" value="TWO-COMPONENT RESPONSE REGULATOR"/>
    <property type="match status" value="1"/>
</dbReference>
<gene>
    <name evidence="5" type="ORF">Atai01_13570</name>
</gene>
<feature type="modified residue" description="4-aspartylphosphate" evidence="2">
    <location>
        <position position="55"/>
    </location>
</feature>
<dbReference type="InterPro" id="IPR000792">
    <property type="entry name" value="Tscrpt_reg_LuxR_C"/>
</dbReference>
<dbReference type="PROSITE" id="PS50043">
    <property type="entry name" value="HTH_LUXR_2"/>
    <property type="match status" value="1"/>
</dbReference>
<reference evidence="5" key="1">
    <citation type="submission" date="2023-03" db="EMBL/GenBank/DDBJ databases">
        <title>Amycolatopsis taiwanensis NBRC 103393.</title>
        <authorList>
            <person name="Ichikawa N."/>
            <person name="Sato H."/>
            <person name="Tonouchi N."/>
        </authorList>
    </citation>
    <scope>NUCLEOTIDE SEQUENCE</scope>
    <source>
        <strain evidence="5">NBRC 103393</strain>
    </source>
</reference>
<dbReference type="Pfam" id="PF00196">
    <property type="entry name" value="GerE"/>
    <property type="match status" value="1"/>
</dbReference>
<evidence type="ECO:0000313" key="6">
    <source>
        <dbReference type="Proteomes" id="UP001165136"/>
    </source>
</evidence>
<dbReference type="EMBL" id="BSTI01000002">
    <property type="protein sequence ID" value="GLY64738.1"/>
    <property type="molecule type" value="Genomic_DNA"/>
</dbReference>
<keyword evidence="6" id="KW-1185">Reference proteome</keyword>
<dbReference type="InterPro" id="IPR039420">
    <property type="entry name" value="WalR-like"/>
</dbReference>
<evidence type="ECO:0000259" key="4">
    <source>
        <dbReference type="PROSITE" id="PS50110"/>
    </source>
</evidence>
<dbReference type="GO" id="GO:0003677">
    <property type="term" value="F:DNA binding"/>
    <property type="evidence" value="ECO:0007669"/>
    <property type="project" value="UniProtKB-KW"/>
</dbReference>
<feature type="domain" description="Response regulatory" evidence="4">
    <location>
        <begin position="4"/>
        <end position="114"/>
    </location>
</feature>
<dbReference type="Gene3D" id="3.40.50.2300">
    <property type="match status" value="1"/>
</dbReference>
<protein>
    <submittedName>
        <fullName evidence="5">DNA-binding response regulator</fullName>
    </submittedName>
</protein>
<dbReference type="Gene3D" id="1.10.10.10">
    <property type="entry name" value="Winged helix-like DNA-binding domain superfamily/Winged helix DNA-binding domain"/>
    <property type="match status" value="1"/>
</dbReference>
<evidence type="ECO:0000256" key="2">
    <source>
        <dbReference type="PROSITE-ProRule" id="PRU00169"/>
    </source>
</evidence>
<dbReference type="InterPro" id="IPR011006">
    <property type="entry name" value="CheY-like_superfamily"/>
</dbReference>
<feature type="domain" description="HTH luxR-type" evidence="3">
    <location>
        <begin position="140"/>
        <end position="205"/>
    </location>
</feature>
<dbReference type="CDD" id="cd06170">
    <property type="entry name" value="LuxR_C_like"/>
    <property type="match status" value="1"/>
</dbReference>
<evidence type="ECO:0000259" key="3">
    <source>
        <dbReference type="PROSITE" id="PS50043"/>
    </source>
</evidence>
<keyword evidence="1 5" id="KW-0238">DNA-binding</keyword>